<keyword evidence="6" id="KW-1185">Reference proteome</keyword>
<evidence type="ECO:0000259" key="4">
    <source>
        <dbReference type="Pfam" id="PF02872"/>
    </source>
</evidence>
<dbReference type="RefSeq" id="WP_056959406.1">
    <property type="nucleotide sequence ID" value="NZ_AZFQ01000006.1"/>
</dbReference>
<dbReference type="Proteomes" id="UP000051166">
    <property type="component" value="Unassembled WGS sequence"/>
</dbReference>
<comment type="similarity">
    <text evidence="2">Belongs to the 5'-nucleotidase family.</text>
</comment>
<dbReference type="GO" id="GO:0046872">
    <property type="term" value="F:metal ion binding"/>
    <property type="evidence" value="ECO:0007669"/>
    <property type="project" value="InterPro"/>
</dbReference>
<dbReference type="STRING" id="1423801.FD50_GL000853"/>
<dbReference type="CDD" id="cd00845">
    <property type="entry name" value="MPP_UshA_N_like"/>
    <property type="match status" value="1"/>
</dbReference>
<evidence type="ECO:0000313" key="6">
    <source>
        <dbReference type="Proteomes" id="UP000051166"/>
    </source>
</evidence>
<dbReference type="GO" id="GO:0009166">
    <property type="term" value="P:nucleotide catabolic process"/>
    <property type="evidence" value="ECO:0007669"/>
    <property type="project" value="InterPro"/>
</dbReference>
<feature type="domain" description="Calcineurin-like phosphoesterase" evidence="3">
    <location>
        <begin position="6"/>
        <end position="204"/>
    </location>
</feature>
<dbReference type="GeneID" id="98306979"/>
<evidence type="ECO:0000259" key="3">
    <source>
        <dbReference type="Pfam" id="PF00149"/>
    </source>
</evidence>
<protein>
    <submittedName>
        <fullName evidence="5">Metallophosphoesterase</fullName>
    </submittedName>
</protein>
<comment type="caution">
    <text evidence="5">The sequence shown here is derived from an EMBL/GenBank/DDBJ whole genome shotgun (WGS) entry which is preliminary data.</text>
</comment>
<keyword evidence="2" id="KW-0547">Nucleotide-binding</keyword>
<dbReference type="EMBL" id="AZFQ01000006">
    <property type="protein sequence ID" value="KRM00543.1"/>
    <property type="molecule type" value="Genomic_DNA"/>
</dbReference>
<keyword evidence="1" id="KW-0732">Signal</keyword>
<dbReference type="OrthoDB" id="9793179at2"/>
<dbReference type="InterPro" id="IPR006179">
    <property type="entry name" value="5_nucleotidase/apyrase"/>
</dbReference>
<dbReference type="InterPro" id="IPR006146">
    <property type="entry name" value="5'-Nucleotdase_CS"/>
</dbReference>
<dbReference type="PROSITE" id="PS00785">
    <property type="entry name" value="5_NUCLEOTIDASE_1"/>
    <property type="match status" value="1"/>
</dbReference>
<dbReference type="InterPro" id="IPR004843">
    <property type="entry name" value="Calcineurin-like_PHP"/>
</dbReference>
<name>A0A0R1V4U6_9LACO</name>
<keyword evidence="2" id="KW-0378">Hydrolase</keyword>
<dbReference type="PRINTS" id="PR01607">
    <property type="entry name" value="APYRASEFAMLY"/>
</dbReference>
<dbReference type="SUPFAM" id="SSF55816">
    <property type="entry name" value="5'-nucleotidase (syn. UDP-sugar hydrolase), C-terminal domain"/>
    <property type="match status" value="1"/>
</dbReference>
<accession>A0A0R1V4U6</accession>
<dbReference type="GO" id="GO:0008768">
    <property type="term" value="F:UDP-sugar diphosphatase activity"/>
    <property type="evidence" value="ECO:0007669"/>
    <property type="project" value="TreeGrafter"/>
</dbReference>
<organism evidence="5 6">
    <name type="scientific">Liquorilactobacillus satsumensis DSM 16230 = JCM 12392</name>
    <dbReference type="NCBI Taxonomy" id="1423801"/>
    <lineage>
        <taxon>Bacteria</taxon>
        <taxon>Bacillati</taxon>
        <taxon>Bacillota</taxon>
        <taxon>Bacilli</taxon>
        <taxon>Lactobacillales</taxon>
        <taxon>Lactobacillaceae</taxon>
        <taxon>Liquorilactobacillus</taxon>
    </lineage>
</organism>
<dbReference type="GO" id="GO:0030288">
    <property type="term" value="C:outer membrane-bounded periplasmic space"/>
    <property type="evidence" value="ECO:0007669"/>
    <property type="project" value="TreeGrafter"/>
</dbReference>
<dbReference type="Gene3D" id="3.90.780.10">
    <property type="entry name" value="5'-Nucleotidase, C-terminal domain"/>
    <property type="match status" value="1"/>
</dbReference>
<dbReference type="AlphaFoldDB" id="A0A0R1V4U6"/>
<dbReference type="PANTHER" id="PTHR11575">
    <property type="entry name" value="5'-NUCLEOTIDASE-RELATED"/>
    <property type="match status" value="1"/>
</dbReference>
<dbReference type="PANTHER" id="PTHR11575:SF23">
    <property type="entry name" value="5-NUCLEOTIDASE FAMILY PROTEIN"/>
    <property type="match status" value="1"/>
</dbReference>
<dbReference type="InterPro" id="IPR036907">
    <property type="entry name" value="5'-Nucleotdase_C_sf"/>
</dbReference>
<dbReference type="InterPro" id="IPR008334">
    <property type="entry name" value="5'-Nucleotdase_C"/>
</dbReference>
<feature type="domain" description="5'-Nucleotidase C-terminal" evidence="4">
    <location>
        <begin position="289"/>
        <end position="417"/>
    </location>
</feature>
<dbReference type="InterPro" id="IPR029052">
    <property type="entry name" value="Metallo-depent_PP-like"/>
</dbReference>
<evidence type="ECO:0000256" key="2">
    <source>
        <dbReference type="RuleBase" id="RU362119"/>
    </source>
</evidence>
<reference evidence="5 6" key="1">
    <citation type="journal article" date="2015" name="Genome Announc.">
        <title>Expanding the biotechnology potential of lactobacilli through comparative genomics of 213 strains and associated genera.</title>
        <authorList>
            <person name="Sun Z."/>
            <person name="Harris H.M."/>
            <person name="McCann A."/>
            <person name="Guo C."/>
            <person name="Argimon S."/>
            <person name="Zhang W."/>
            <person name="Yang X."/>
            <person name="Jeffery I.B."/>
            <person name="Cooney J.C."/>
            <person name="Kagawa T.F."/>
            <person name="Liu W."/>
            <person name="Song Y."/>
            <person name="Salvetti E."/>
            <person name="Wrobel A."/>
            <person name="Rasinkangas P."/>
            <person name="Parkhill J."/>
            <person name="Rea M.C."/>
            <person name="O'Sullivan O."/>
            <person name="Ritari J."/>
            <person name="Douillard F.P."/>
            <person name="Paul Ross R."/>
            <person name="Yang R."/>
            <person name="Briner A.E."/>
            <person name="Felis G.E."/>
            <person name="de Vos W.M."/>
            <person name="Barrangou R."/>
            <person name="Klaenhammer T.R."/>
            <person name="Caufield P.W."/>
            <person name="Cui Y."/>
            <person name="Zhang H."/>
            <person name="O'Toole P.W."/>
        </authorList>
    </citation>
    <scope>NUCLEOTIDE SEQUENCE [LARGE SCALE GENOMIC DNA]</scope>
    <source>
        <strain evidence="5 6">DSM 16230</strain>
    </source>
</reference>
<dbReference type="Gene3D" id="3.60.21.10">
    <property type="match status" value="1"/>
</dbReference>
<dbReference type="GO" id="GO:0000166">
    <property type="term" value="F:nucleotide binding"/>
    <property type="evidence" value="ECO:0007669"/>
    <property type="project" value="UniProtKB-KW"/>
</dbReference>
<evidence type="ECO:0000313" key="5">
    <source>
        <dbReference type="EMBL" id="KRM00543.1"/>
    </source>
</evidence>
<dbReference type="Pfam" id="PF02872">
    <property type="entry name" value="5_nucleotid_C"/>
    <property type="match status" value="1"/>
</dbReference>
<dbReference type="PIRSF" id="PIRSF036361">
    <property type="entry name" value="YunD"/>
    <property type="match status" value="1"/>
</dbReference>
<dbReference type="SUPFAM" id="SSF56300">
    <property type="entry name" value="Metallo-dependent phosphatases"/>
    <property type="match status" value="1"/>
</dbReference>
<evidence type="ECO:0000256" key="1">
    <source>
        <dbReference type="ARBA" id="ARBA00022729"/>
    </source>
</evidence>
<dbReference type="InterPro" id="IPR011240">
    <property type="entry name" value="Pesterase_YunD"/>
</dbReference>
<proteinExistence type="inferred from homology"/>
<sequence>MHETITLLHTNDLHSHLENWPKIRRYLLHEKHKENNGAVLTFDLGDAMDRVHPLSEATDGQINIALMNKVGYDAVTIGNNEGIGNSHAQLTQLYRHANFTVVLDNIFDEKTGERPSWVQKEKIITTTKGTRIGILACTAPFSATYAMNNWRALPIDQVLPELIKQLRPKVDVLLLLSHLGIDTDRALAKKYPELDIILGSHTHHLLEHGEQVRKTMLCAAGKWGNYVGKVTLTLDEGKITTCKAAVQKTEFLPEVQGDLAEIENYQKRGAELLSKRTVANLPHDFPGSWVGKSPLMEISLKALEQVTNTQAAILNGGLFLGDLHQGKLTREHLHSILPHPMRVVNVRLNGYNLWRLIREMEKNRNHLRNAHVKGNGFRGKVFGEIMYDGIEYDSFTKSVTWHHQIIDPGQDYQIATVDNFIYCPFFPSLEIAGHPHYLGDRFLRDIVGDYFAAKYPV</sequence>
<dbReference type="PATRIC" id="fig|1423801.4.peg.866"/>
<dbReference type="Pfam" id="PF00149">
    <property type="entry name" value="Metallophos"/>
    <property type="match status" value="1"/>
</dbReference>
<gene>
    <name evidence="5" type="ORF">FD50_GL000853</name>
</gene>
<dbReference type="GO" id="GO:0008253">
    <property type="term" value="F:5'-nucleotidase activity"/>
    <property type="evidence" value="ECO:0007669"/>
    <property type="project" value="TreeGrafter"/>
</dbReference>